<feature type="chain" id="PRO_5011540865" evidence="3">
    <location>
        <begin position="19"/>
        <end position="449"/>
    </location>
</feature>
<evidence type="ECO:0000313" key="6">
    <source>
        <dbReference type="Proteomes" id="UP000198901"/>
    </source>
</evidence>
<evidence type="ECO:0000256" key="2">
    <source>
        <dbReference type="PROSITE-ProRule" id="PRU00278"/>
    </source>
</evidence>
<accession>A0A1G9KRE9</accession>
<dbReference type="Gene3D" id="1.10.4030.10">
    <property type="entry name" value="Porin chaperone SurA, peptide-binding domain"/>
    <property type="match status" value="1"/>
</dbReference>
<name>A0A1G9KRE9_9BACT</name>
<dbReference type="Proteomes" id="UP000198901">
    <property type="component" value="Unassembled WGS sequence"/>
</dbReference>
<dbReference type="RefSeq" id="WP_093198829.1">
    <property type="nucleotide sequence ID" value="NZ_FNGS01000002.1"/>
</dbReference>
<dbReference type="GO" id="GO:0003755">
    <property type="term" value="F:peptidyl-prolyl cis-trans isomerase activity"/>
    <property type="evidence" value="ECO:0007669"/>
    <property type="project" value="UniProtKB-KW"/>
</dbReference>
<dbReference type="InterPro" id="IPR000297">
    <property type="entry name" value="PPIase_PpiC"/>
</dbReference>
<dbReference type="Pfam" id="PF00639">
    <property type="entry name" value="Rotamase"/>
    <property type="match status" value="2"/>
</dbReference>
<evidence type="ECO:0000259" key="4">
    <source>
        <dbReference type="PROSITE" id="PS50198"/>
    </source>
</evidence>
<protein>
    <submittedName>
        <fullName evidence="5">Periplasmic chaperone for outer membrane proteins SurA</fullName>
    </submittedName>
</protein>
<keyword evidence="2" id="KW-0413">Isomerase</keyword>
<feature type="domain" description="PpiC" evidence="4">
    <location>
        <begin position="169"/>
        <end position="269"/>
    </location>
</feature>
<dbReference type="PROSITE" id="PS50198">
    <property type="entry name" value="PPIC_PPIASE_2"/>
    <property type="match status" value="2"/>
</dbReference>
<evidence type="ECO:0000313" key="5">
    <source>
        <dbReference type="EMBL" id="SDL52281.1"/>
    </source>
</evidence>
<evidence type="ECO:0000256" key="3">
    <source>
        <dbReference type="SAM" id="SignalP"/>
    </source>
</evidence>
<dbReference type="InterPro" id="IPR050280">
    <property type="entry name" value="OMP_Chaperone_SurA"/>
</dbReference>
<dbReference type="SUPFAM" id="SSF109998">
    <property type="entry name" value="Triger factor/SurA peptide-binding domain-like"/>
    <property type="match status" value="1"/>
</dbReference>
<feature type="domain" description="PpiC" evidence="4">
    <location>
        <begin position="272"/>
        <end position="383"/>
    </location>
</feature>
<dbReference type="PANTHER" id="PTHR47637">
    <property type="entry name" value="CHAPERONE SURA"/>
    <property type="match status" value="1"/>
</dbReference>
<keyword evidence="6" id="KW-1185">Reference proteome</keyword>
<dbReference type="EMBL" id="FNGS01000002">
    <property type="protein sequence ID" value="SDL52281.1"/>
    <property type="molecule type" value="Genomic_DNA"/>
</dbReference>
<organism evidence="5 6">
    <name type="scientific">Siphonobacter aquaeclarae</name>
    <dbReference type="NCBI Taxonomy" id="563176"/>
    <lineage>
        <taxon>Bacteria</taxon>
        <taxon>Pseudomonadati</taxon>
        <taxon>Bacteroidota</taxon>
        <taxon>Cytophagia</taxon>
        <taxon>Cytophagales</taxon>
        <taxon>Cytophagaceae</taxon>
        <taxon>Siphonobacter</taxon>
    </lineage>
</organism>
<proteinExistence type="predicted"/>
<sequence length="449" mass="51539">MKRFLVLWMMCLPFLVNAQVKPQIIDGVVAKVDNHYILRSDLEQMYLQYQADNPKNAPSKCQCLNSLIINKVMLAKAEIDSVTVEDRNVDSELEGRMDQMIQMYGSEKNIVEQFSKSIEQLKAELRTDVKNNLLVGEMQRKITSEVKITPSEVRRFFNSFPKDSLPYFPSEVQVGHIVRLAKVTRDEKDKLRERLGDFKKRVLAGEDFGKLASTYSEDIGSAQNGGLYVNVKRGTMVPEFEGAVYRLKPGEISEPVESEHGLHLIKLEDMKGEIYSARHILLRPEYNRLDLTEPTHFLDSLRSKLVADSARFEKMAKEYSEDKATADVGGWIQDPESRSVHLAMDESMEPGLYFTLDSMKVGTFSQVMPYRTNDGKTGVRILYYKAKFPPHFANLTDDYLKLQRMALNRKKNTAVDKWFKKTKSEVFIQVRDPNLKTECADVISAYEQQ</sequence>
<dbReference type="STRING" id="563176.SAMN04488090_1112"/>
<dbReference type="InterPro" id="IPR027304">
    <property type="entry name" value="Trigger_fact/SurA_dom_sf"/>
</dbReference>
<keyword evidence="1 3" id="KW-0732">Signal</keyword>
<dbReference type="SUPFAM" id="SSF54534">
    <property type="entry name" value="FKBP-like"/>
    <property type="match status" value="2"/>
</dbReference>
<evidence type="ECO:0000256" key="1">
    <source>
        <dbReference type="ARBA" id="ARBA00022729"/>
    </source>
</evidence>
<gene>
    <name evidence="5" type="ORF">SAMN04488090_1112</name>
</gene>
<feature type="signal peptide" evidence="3">
    <location>
        <begin position="1"/>
        <end position="18"/>
    </location>
</feature>
<dbReference type="Gene3D" id="3.10.50.40">
    <property type="match status" value="2"/>
</dbReference>
<reference evidence="5 6" key="1">
    <citation type="submission" date="2016-10" db="EMBL/GenBank/DDBJ databases">
        <authorList>
            <person name="de Groot N.N."/>
        </authorList>
    </citation>
    <scope>NUCLEOTIDE SEQUENCE [LARGE SCALE GENOMIC DNA]</scope>
    <source>
        <strain evidence="5 6">DSM 21668</strain>
    </source>
</reference>
<dbReference type="InterPro" id="IPR046357">
    <property type="entry name" value="PPIase_dom_sf"/>
</dbReference>
<dbReference type="OrthoDB" id="14196at2"/>
<keyword evidence="2" id="KW-0697">Rotamase</keyword>
<dbReference type="AlphaFoldDB" id="A0A1G9KRE9"/>
<dbReference type="PANTHER" id="PTHR47637:SF1">
    <property type="entry name" value="CHAPERONE SURA"/>
    <property type="match status" value="1"/>
</dbReference>